<evidence type="ECO:0000313" key="1">
    <source>
        <dbReference type="Proteomes" id="UP000887565"/>
    </source>
</evidence>
<protein>
    <submittedName>
        <fullName evidence="2">Uncharacterized protein</fullName>
    </submittedName>
</protein>
<organism evidence="1 2">
    <name type="scientific">Romanomermis culicivorax</name>
    <name type="common">Nematode worm</name>
    <dbReference type="NCBI Taxonomy" id="13658"/>
    <lineage>
        <taxon>Eukaryota</taxon>
        <taxon>Metazoa</taxon>
        <taxon>Ecdysozoa</taxon>
        <taxon>Nematoda</taxon>
        <taxon>Enoplea</taxon>
        <taxon>Dorylaimia</taxon>
        <taxon>Mermithida</taxon>
        <taxon>Mermithoidea</taxon>
        <taxon>Mermithidae</taxon>
        <taxon>Romanomermis</taxon>
    </lineage>
</organism>
<sequence>MKIAAKSCVCGYNIDRIYGVHVSWPDSFHDNYDETFYELNNDKVLRCLREPESYNPLKPKYRYERPSNYSYGYLKCKVGDNLGSRCSRDSAWKVINSTETKSFNDSDIVIHVQEK</sequence>
<keyword evidence="1" id="KW-1185">Reference proteome</keyword>
<dbReference type="WBParaSite" id="nRc.2.0.1.t36963-RA">
    <property type="protein sequence ID" value="nRc.2.0.1.t36963-RA"/>
    <property type="gene ID" value="nRc.2.0.1.g36963"/>
</dbReference>
<reference evidence="2" key="1">
    <citation type="submission" date="2022-11" db="UniProtKB">
        <authorList>
            <consortium name="WormBaseParasite"/>
        </authorList>
    </citation>
    <scope>IDENTIFICATION</scope>
</reference>
<accession>A0A915KDU3</accession>
<name>A0A915KDU3_ROMCU</name>
<proteinExistence type="predicted"/>
<evidence type="ECO:0000313" key="2">
    <source>
        <dbReference type="WBParaSite" id="nRc.2.0.1.t36963-RA"/>
    </source>
</evidence>
<dbReference type="AlphaFoldDB" id="A0A915KDU3"/>
<dbReference type="Proteomes" id="UP000887565">
    <property type="component" value="Unplaced"/>
</dbReference>